<keyword evidence="4" id="KW-0732">Signal</keyword>
<dbReference type="PANTHER" id="PTHR30290:SF9">
    <property type="entry name" value="OLIGOPEPTIDE-BINDING PROTEIN APPA"/>
    <property type="match status" value="1"/>
</dbReference>
<dbReference type="InterPro" id="IPR039424">
    <property type="entry name" value="SBP_5"/>
</dbReference>
<dbReference type="FunFam" id="3.10.105.10:FF:000006">
    <property type="entry name" value="Peptide ABC transporter substrate-binding protein"/>
    <property type="match status" value="1"/>
</dbReference>
<organism evidence="7 8">
    <name type="scientific">Candidatus Tanganyikabacteria bacterium</name>
    <dbReference type="NCBI Taxonomy" id="2961651"/>
    <lineage>
        <taxon>Bacteria</taxon>
        <taxon>Bacillati</taxon>
        <taxon>Candidatus Sericytochromatia</taxon>
        <taxon>Candidatus Tanganyikabacteria</taxon>
    </lineage>
</organism>
<evidence type="ECO:0000256" key="4">
    <source>
        <dbReference type="ARBA" id="ARBA00022729"/>
    </source>
</evidence>
<sequence length="595" mass="66632">KDKGKSGSTGGGDVTSQIEVVPPKVEEPSKDAVNPGVGKLGGTLTTAMISDPKTFNYAMSTEQSSSTPLSFVFEGLAEINGITGKVQPAVAEKWEIAPDGQTYTFTLRKGLKWSDGAPLTADDVDFTFNSVIFNMDIPTDWRDIIQVDNKLPTVKKLDELRIQVTTPKPFAPFLRTFAVLPLLPRHQLEGPVTTKDPKSGKPMFNQTWTLSTDVTKIAGNGPFTFAEFKPGERIVYKKNPNYWRVDGQGNRLPYLDKFVILIVKDQNAGILKFQSGETDLLFVDAPLRGQDFGALKPQEQPGNFTIYKAGPDFGTLYLTFNQTVDVDAKGKPYVDPVRSKWFRDARFRQALAHAVDKTSIIKNVYQGIAIPQIAAESQTSQFYNDKVPTYDYDLAKAQQILSDAGYKKGPDGVLKDPASNPVSFTLETNSENNERQAIAQILKTDFKKLGINVKFQVVQFNALVEKTSSSLEWEAILMGFTGSLDPANGRNIWYSEGRLHMFNQKLPSSKKWDAQDWEKEIDKLFEEGATTLDEIKRKETYDKYQVIVAEKLPYIYIANRIQLYPVRNHFLNLNVTPIGGPVWNIWLLARTDLQK</sequence>
<dbReference type="PIRSF" id="PIRSF002741">
    <property type="entry name" value="MppA"/>
    <property type="match status" value="1"/>
</dbReference>
<evidence type="ECO:0000256" key="2">
    <source>
        <dbReference type="ARBA" id="ARBA00005695"/>
    </source>
</evidence>
<gene>
    <name evidence="7" type="ORF">FJZ00_01050</name>
</gene>
<evidence type="ECO:0000256" key="5">
    <source>
        <dbReference type="SAM" id="MobiDB-lite"/>
    </source>
</evidence>
<feature type="non-terminal residue" evidence="7">
    <location>
        <position position="1"/>
    </location>
</feature>
<feature type="region of interest" description="Disordered" evidence="5">
    <location>
        <begin position="1"/>
        <end position="31"/>
    </location>
</feature>
<evidence type="ECO:0000313" key="8">
    <source>
        <dbReference type="Proteomes" id="UP000703893"/>
    </source>
</evidence>
<dbReference type="SUPFAM" id="SSF53850">
    <property type="entry name" value="Periplasmic binding protein-like II"/>
    <property type="match status" value="1"/>
</dbReference>
<comment type="similarity">
    <text evidence="2">Belongs to the bacterial solute-binding protein 5 family.</text>
</comment>
<keyword evidence="3" id="KW-0813">Transport</keyword>
<accession>A0A938BM91</accession>
<dbReference type="GO" id="GO:0043190">
    <property type="term" value="C:ATP-binding cassette (ABC) transporter complex"/>
    <property type="evidence" value="ECO:0007669"/>
    <property type="project" value="InterPro"/>
</dbReference>
<dbReference type="Proteomes" id="UP000703893">
    <property type="component" value="Unassembled WGS sequence"/>
</dbReference>
<dbReference type="PANTHER" id="PTHR30290">
    <property type="entry name" value="PERIPLASMIC BINDING COMPONENT OF ABC TRANSPORTER"/>
    <property type="match status" value="1"/>
</dbReference>
<comment type="subcellular location">
    <subcellularLocation>
        <location evidence="1">Cell membrane</location>
        <topology evidence="1">Lipid-anchor</topology>
    </subcellularLocation>
</comment>
<dbReference type="AlphaFoldDB" id="A0A938BM91"/>
<dbReference type="Gene3D" id="3.10.105.10">
    <property type="entry name" value="Dipeptide-binding Protein, Domain 3"/>
    <property type="match status" value="1"/>
</dbReference>
<feature type="domain" description="Solute-binding protein family 5" evidence="6">
    <location>
        <begin position="85"/>
        <end position="497"/>
    </location>
</feature>
<comment type="caution">
    <text evidence="7">The sequence shown here is derived from an EMBL/GenBank/DDBJ whole genome shotgun (WGS) entry which is preliminary data.</text>
</comment>
<evidence type="ECO:0000313" key="7">
    <source>
        <dbReference type="EMBL" id="MBM3273710.1"/>
    </source>
</evidence>
<dbReference type="GO" id="GO:1904680">
    <property type="term" value="F:peptide transmembrane transporter activity"/>
    <property type="evidence" value="ECO:0007669"/>
    <property type="project" value="TreeGrafter"/>
</dbReference>
<evidence type="ECO:0000259" key="6">
    <source>
        <dbReference type="Pfam" id="PF00496"/>
    </source>
</evidence>
<dbReference type="PROSITE" id="PS01040">
    <property type="entry name" value="SBP_BACTERIAL_5"/>
    <property type="match status" value="1"/>
</dbReference>
<reference evidence="7 8" key="1">
    <citation type="submission" date="2019-03" db="EMBL/GenBank/DDBJ databases">
        <title>Lake Tanganyika Metagenome-Assembled Genomes (MAGs).</title>
        <authorList>
            <person name="Tran P."/>
        </authorList>
    </citation>
    <scope>NUCLEOTIDE SEQUENCE [LARGE SCALE GENOMIC DNA]</scope>
    <source>
        <strain evidence="7">K_DeepCast_65m_m2_236</strain>
    </source>
</reference>
<dbReference type="InterPro" id="IPR000914">
    <property type="entry name" value="SBP_5_dom"/>
</dbReference>
<dbReference type="GO" id="GO:0042597">
    <property type="term" value="C:periplasmic space"/>
    <property type="evidence" value="ECO:0007669"/>
    <property type="project" value="UniProtKB-ARBA"/>
</dbReference>
<dbReference type="Gene3D" id="3.90.76.10">
    <property type="entry name" value="Dipeptide-binding Protein, Domain 1"/>
    <property type="match status" value="1"/>
</dbReference>
<dbReference type="Pfam" id="PF00496">
    <property type="entry name" value="SBP_bac_5"/>
    <property type="match status" value="1"/>
</dbReference>
<dbReference type="GO" id="GO:0015833">
    <property type="term" value="P:peptide transport"/>
    <property type="evidence" value="ECO:0007669"/>
    <property type="project" value="TreeGrafter"/>
</dbReference>
<proteinExistence type="inferred from homology"/>
<dbReference type="InterPro" id="IPR030678">
    <property type="entry name" value="Peptide/Ni-bd"/>
</dbReference>
<evidence type="ECO:0000256" key="1">
    <source>
        <dbReference type="ARBA" id="ARBA00004193"/>
    </source>
</evidence>
<protein>
    <submittedName>
        <fullName evidence="7">ABC transporter substrate-binding protein</fullName>
    </submittedName>
</protein>
<name>A0A938BM91_9BACT</name>
<dbReference type="EMBL" id="VGJX01000032">
    <property type="protein sequence ID" value="MBM3273710.1"/>
    <property type="molecule type" value="Genomic_DNA"/>
</dbReference>
<dbReference type="InterPro" id="IPR023765">
    <property type="entry name" value="SBP_5_CS"/>
</dbReference>
<dbReference type="Gene3D" id="3.40.190.10">
    <property type="entry name" value="Periplasmic binding protein-like II"/>
    <property type="match status" value="1"/>
</dbReference>
<dbReference type="CDD" id="cd08500">
    <property type="entry name" value="PBP2_NikA_DppA_OppA_like_4"/>
    <property type="match status" value="1"/>
</dbReference>
<evidence type="ECO:0000256" key="3">
    <source>
        <dbReference type="ARBA" id="ARBA00022448"/>
    </source>
</evidence>